<evidence type="ECO:0000313" key="2">
    <source>
        <dbReference type="Proteomes" id="UP001470230"/>
    </source>
</evidence>
<comment type="caution">
    <text evidence="1">The sequence shown here is derived from an EMBL/GenBank/DDBJ whole genome shotgun (WGS) entry which is preliminary data.</text>
</comment>
<reference evidence="1 2" key="1">
    <citation type="submission" date="2024-04" db="EMBL/GenBank/DDBJ databases">
        <title>Tritrichomonas musculus Genome.</title>
        <authorList>
            <person name="Alves-Ferreira E."/>
            <person name="Grigg M."/>
            <person name="Lorenzi H."/>
            <person name="Galac M."/>
        </authorList>
    </citation>
    <scope>NUCLEOTIDE SEQUENCE [LARGE SCALE GENOMIC DNA]</scope>
    <source>
        <strain evidence="1 2">EAF2021</strain>
    </source>
</reference>
<keyword evidence="2" id="KW-1185">Reference proteome</keyword>
<proteinExistence type="predicted"/>
<evidence type="ECO:0000313" key="1">
    <source>
        <dbReference type="EMBL" id="KAK8852985.1"/>
    </source>
</evidence>
<gene>
    <name evidence="1" type="ORF">M9Y10_017983</name>
</gene>
<organism evidence="1 2">
    <name type="scientific">Tritrichomonas musculus</name>
    <dbReference type="NCBI Taxonomy" id="1915356"/>
    <lineage>
        <taxon>Eukaryota</taxon>
        <taxon>Metamonada</taxon>
        <taxon>Parabasalia</taxon>
        <taxon>Tritrichomonadida</taxon>
        <taxon>Tritrichomonadidae</taxon>
        <taxon>Tritrichomonas</taxon>
    </lineage>
</organism>
<evidence type="ECO:0008006" key="3">
    <source>
        <dbReference type="Google" id="ProtNLM"/>
    </source>
</evidence>
<dbReference type="EMBL" id="JAPFFF010000023">
    <property type="protein sequence ID" value="KAK8852985.1"/>
    <property type="molecule type" value="Genomic_DNA"/>
</dbReference>
<sequence length="643" mass="72113">MTFNNTDLFGFPPNCFSGALEEFHYIGENFYASSIIFLANITKEFNVTVTGNCTFYNGESYLDQKVEKLIINANNVNFEQSSFRFPVVYEFDVNAIDSIYFGSYSVRSSSTRRAKFNAGKQIVIEGGGLALGSTDSEEIDMVSNGTINMTGNAFFYTQTRTIHIESKGDIIIGDNAFSKIDTDYISIFSKEGGIFIEDEAFSSASSEDISITAHKDIIFGKGVNYKNNTSSLPTNKSILSSGEVKSFYISSKENVIFNSFRPETSFEHLTIYAQNEIRFESGAFQSADISTLDINPSGPLNFANHSFDNNCRIGIMYITTDSNITFEPDSLRNSKIGSLKLFVESESDQNSTDNIVILGKQSFSSCKLFNSIQLKHKGTIYIDENTFENDEQLSDVQIYALKKIHIGNNAFINCDPDCYYYFDSKEKEISKCGRGGNCGKKKGGGCSPKNDDWDPVFNAQSLGDIKIKTVYLGLSPTIIVNLDFFINLMKKARKLFGHIIPPPDLIHSAIWVGESDATDDSVGVIFVYGKYYNERNDNSYLANDGARAYVMTLKDFKAKYSVGTMKLKPNKNINLFDFIEKLKLKGKLTADEYNWPTNNCQHFTASCLNILQAIREIPNKDDWINLPLPIMKTLQLHEKDDNN</sequence>
<protein>
    <recommendedName>
        <fullName evidence="3">PPPDE domain-containing protein</fullName>
    </recommendedName>
</protein>
<accession>A0ABR2HW35</accession>
<name>A0ABR2HW35_9EUKA</name>
<dbReference type="Proteomes" id="UP001470230">
    <property type="component" value="Unassembled WGS sequence"/>
</dbReference>